<comment type="caution">
    <text evidence="1">The sequence shown here is derived from an EMBL/GenBank/DDBJ whole genome shotgun (WGS) entry which is preliminary data.</text>
</comment>
<dbReference type="InterPro" id="IPR036691">
    <property type="entry name" value="Endo/exonu/phosph_ase_sf"/>
</dbReference>
<reference evidence="1 2" key="1">
    <citation type="submission" date="2024-06" db="EMBL/GenBank/DDBJ databases">
        <title>A chromosome-level genome assembly of beet webworm, Loxostege sticticalis.</title>
        <authorList>
            <person name="Zhang Y."/>
        </authorList>
    </citation>
    <scope>NUCLEOTIDE SEQUENCE [LARGE SCALE GENOMIC DNA]</scope>
    <source>
        <strain evidence="1">AQ026</strain>
        <tissue evidence="1">Whole body</tissue>
    </source>
</reference>
<protein>
    <recommendedName>
        <fullName evidence="3">Craniofacial development protein 2-like</fullName>
    </recommendedName>
</protein>
<gene>
    <name evidence="1" type="ORF">ABMA27_010536</name>
</gene>
<name>A0ABR3H5Y7_LOXSC</name>
<proteinExistence type="predicted"/>
<keyword evidence="2" id="KW-1185">Reference proteome</keyword>
<evidence type="ECO:0000313" key="2">
    <source>
        <dbReference type="Proteomes" id="UP001549920"/>
    </source>
</evidence>
<dbReference type="EMBL" id="JBEUOH010000026">
    <property type="protein sequence ID" value="KAL0860229.1"/>
    <property type="molecule type" value="Genomic_DNA"/>
</dbReference>
<evidence type="ECO:0008006" key="3">
    <source>
        <dbReference type="Google" id="ProtNLM"/>
    </source>
</evidence>
<organism evidence="1 2">
    <name type="scientific">Loxostege sticticalis</name>
    <name type="common">Beet webworm moth</name>
    <dbReference type="NCBI Taxonomy" id="481309"/>
    <lineage>
        <taxon>Eukaryota</taxon>
        <taxon>Metazoa</taxon>
        <taxon>Ecdysozoa</taxon>
        <taxon>Arthropoda</taxon>
        <taxon>Hexapoda</taxon>
        <taxon>Insecta</taxon>
        <taxon>Pterygota</taxon>
        <taxon>Neoptera</taxon>
        <taxon>Endopterygota</taxon>
        <taxon>Lepidoptera</taxon>
        <taxon>Glossata</taxon>
        <taxon>Ditrysia</taxon>
        <taxon>Pyraloidea</taxon>
        <taxon>Crambidae</taxon>
        <taxon>Pyraustinae</taxon>
        <taxon>Loxostege</taxon>
    </lineage>
</organism>
<evidence type="ECO:0000313" key="1">
    <source>
        <dbReference type="EMBL" id="KAL0860229.1"/>
    </source>
</evidence>
<accession>A0ABR3H5Y7</accession>
<sequence>MRGKQHGEWQLPTPRGVSERIMVLRLSTSCGYVTLISAYAPTLTSLPEAKIEFYDQLDDTVRQVRPGDRLQILGDFNARVGQDNTAWPDCLGKHGVGKQNENGQLLLEFCSKYRLCVTNTYFKGSEMRKVSWKHPRSGHWHQLDLALTKKEHLKEVLHTRSFHSADCDTDHSLVACKVRLEPKKIHSRKVSGRKSIDVSKTRNNKAVESFSTMVNQITAAWDTDASVESEWEAIKVTLTKTAGEAFGYRRPNSSDWFNENIDELQPILDAKHLAASTTK</sequence>
<dbReference type="SUPFAM" id="SSF56219">
    <property type="entry name" value="DNase I-like"/>
    <property type="match status" value="1"/>
</dbReference>
<dbReference type="InterPro" id="IPR027124">
    <property type="entry name" value="Swc5/CFDP1/2"/>
</dbReference>
<dbReference type="PANTHER" id="PTHR23227:SF84">
    <property type="entry name" value="ENDONUCLEASE_EXONUCLEASE_PHOSPHATASE DOMAIN-CONTAINING PROTEIN"/>
    <property type="match status" value="1"/>
</dbReference>
<dbReference type="Proteomes" id="UP001549920">
    <property type="component" value="Unassembled WGS sequence"/>
</dbReference>
<dbReference type="PANTHER" id="PTHR23227">
    <property type="entry name" value="BUCENTAUR RELATED"/>
    <property type="match status" value="1"/>
</dbReference>
<dbReference type="Gene3D" id="3.60.10.10">
    <property type="entry name" value="Endonuclease/exonuclease/phosphatase"/>
    <property type="match status" value="1"/>
</dbReference>